<dbReference type="PANTHER" id="PTHR30514">
    <property type="entry name" value="GLUCOKINASE"/>
    <property type="match status" value="1"/>
</dbReference>
<dbReference type="InterPro" id="IPR009057">
    <property type="entry name" value="Homeodomain-like_sf"/>
</dbReference>
<dbReference type="PANTHER" id="PTHR30514:SF1">
    <property type="entry name" value="HTH-TYPE TRANSCRIPTIONAL REGULATOR HEXR-RELATED"/>
    <property type="match status" value="1"/>
</dbReference>
<evidence type="ECO:0000313" key="2">
    <source>
        <dbReference type="EMBL" id="TKK88947.1"/>
    </source>
</evidence>
<dbReference type="GO" id="GO:0003677">
    <property type="term" value="F:DNA binding"/>
    <property type="evidence" value="ECO:0007669"/>
    <property type="project" value="InterPro"/>
</dbReference>
<dbReference type="EMBL" id="SIYF01000109">
    <property type="protein sequence ID" value="TKK88947.1"/>
    <property type="molecule type" value="Genomic_DNA"/>
</dbReference>
<dbReference type="GO" id="GO:0003700">
    <property type="term" value="F:DNA-binding transcription factor activity"/>
    <property type="evidence" value="ECO:0007669"/>
    <property type="project" value="InterPro"/>
</dbReference>
<dbReference type="SUPFAM" id="SSF53697">
    <property type="entry name" value="SIS domain"/>
    <property type="match status" value="1"/>
</dbReference>
<protein>
    <submittedName>
        <fullName evidence="2">MurR/RpiR family transcriptional regulator</fullName>
    </submittedName>
</protein>
<dbReference type="InterPro" id="IPR000281">
    <property type="entry name" value="HTH_RpiR"/>
</dbReference>
<dbReference type="GO" id="GO:0097367">
    <property type="term" value="F:carbohydrate derivative binding"/>
    <property type="evidence" value="ECO:0007669"/>
    <property type="project" value="InterPro"/>
</dbReference>
<dbReference type="InterPro" id="IPR036388">
    <property type="entry name" value="WH-like_DNA-bd_sf"/>
</dbReference>
<dbReference type="GO" id="GO:1901135">
    <property type="term" value="P:carbohydrate derivative metabolic process"/>
    <property type="evidence" value="ECO:0007669"/>
    <property type="project" value="InterPro"/>
</dbReference>
<dbReference type="Pfam" id="PF01418">
    <property type="entry name" value="HTH_6"/>
    <property type="match status" value="1"/>
</dbReference>
<comment type="caution">
    <text evidence="2">The sequence shown here is derived from an EMBL/GenBank/DDBJ whole genome shotgun (WGS) entry which is preliminary data.</text>
</comment>
<dbReference type="AlphaFoldDB" id="A0A4U3MLH9"/>
<evidence type="ECO:0000313" key="3">
    <source>
        <dbReference type="Proteomes" id="UP000305511"/>
    </source>
</evidence>
<feature type="domain" description="HTH rpiR-type" evidence="1">
    <location>
        <begin position="4"/>
        <end position="80"/>
    </location>
</feature>
<feature type="non-terminal residue" evidence="2">
    <location>
        <position position="163"/>
    </location>
</feature>
<dbReference type="Gene3D" id="3.40.50.10490">
    <property type="entry name" value="Glucose-6-phosphate isomerase like protein, domain 1"/>
    <property type="match status" value="1"/>
</dbReference>
<accession>A0A4U3MLH9</accession>
<reference evidence="2 3" key="1">
    <citation type="submission" date="2019-02" db="EMBL/GenBank/DDBJ databases">
        <title>Bacteria dissemination in different level of health care in South Africa: the effectiveness of infections prevention and control.</title>
        <authorList>
            <person name="Shobo C."/>
            <person name="Amoako D.G."/>
            <person name="Allam M."/>
            <person name="Ismail A."/>
            <person name="Bester L.A."/>
            <person name="Essack S.Y."/>
        </authorList>
    </citation>
    <scope>NUCLEOTIDE SEQUENCE [LARGE SCALE GENOMIC DNA]</scope>
    <source>
        <strain evidence="2 3">2SIL2</strain>
    </source>
</reference>
<organism evidence="2 3">
    <name type="scientific">Enterococcus faecalis</name>
    <name type="common">Streptococcus faecalis</name>
    <dbReference type="NCBI Taxonomy" id="1351"/>
    <lineage>
        <taxon>Bacteria</taxon>
        <taxon>Bacillati</taxon>
        <taxon>Bacillota</taxon>
        <taxon>Bacilli</taxon>
        <taxon>Lactobacillales</taxon>
        <taxon>Enterococcaceae</taxon>
        <taxon>Enterococcus</taxon>
    </lineage>
</organism>
<evidence type="ECO:0000259" key="1">
    <source>
        <dbReference type="PROSITE" id="PS51071"/>
    </source>
</evidence>
<dbReference type="InterPro" id="IPR047640">
    <property type="entry name" value="RpiR-like"/>
</dbReference>
<dbReference type="PROSITE" id="PS51071">
    <property type="entry name" value="HTH_RPIR"/>
    <property type="match status" value="1"/>
</dbReference>
<proteinExistence type="predicted"/>
<sequence length="163" mass="18430">MKNHYLDQRIRIKKPNLSLTEKKISDYFVHSESLLTQMTLESLANEIGVSQSSVYQFVKKIGYSGFQEFKIDIARNSNYQPTFQNVNSVNGADDISPDDDSITIAKKVLQANIYSLSNATQFLTKELLDNVLALMYSAKTLHFFGQGGSSIVAFDSFHKFIRT</sequence>
<dbReference type="RefSeq" id="WP_137273944.1">
    <property type="nucleotide sequence ID" value="NZ_SIYF01000109.1"/>
</dbReference>
<dbReference type="InterPro" id="IPR046348">
    <property type="entry name" value="SIS_dom_sf"/>
</dbReference>
<dbReference type="SUPFAM" id="SSF46689">
    <property type="entry name" value="Homeodomain-like"/>
    <property type="match status" value="1"/>
</dbReference>
<dbReference type="Gene3D" id="1.10.10.10">
    <property type="entry name" value="Winged helix-like DNA-binding domain superfamily/Winged helix DNA-binding domain"/>
    <property type="match status" value="1"/>
</dbReference>
<dbReference type="Proteomes" id="UP000305511">
    <property type="component" value="Unassembled WGS sequence"/>
</dbReference>
<gene>
    <name evidence="2" type="ORF">EY666_05045</name>
</gene>
<name>A0A4U3MLH9_ENTFL</name>